<evidence type="ECO:0000313" key="3">
    <source>
        <dbReference type="EMBL" id="MFC0203066.1"/>
    </source>
</evidence>
<name>A0ABV6CSU2_9SPHN</name>
<protein>
    <submittedName>
        <fullName evidence="3">Uncharacterized protein</fullName>
    </submittedName>
</protein>
<proteinExistence type="predicted"/>
<accession>A0ABV6CSU2</accession>
<evidence type="ECO:0000256" key="2">
    <source>
        <dbReference type="SAM" id="SignalP"/>
    </source>
</evidence>
<evidence type="ECO:0000313" key="4">
    <source>
        <dbReference type="Proteomes" id="UP001589798"/>
    </source>
</evidence>
<gene>
    <name evidence="3" type="ORF">ACFFJC_02145</name>
</gene>
<feature type="chain" id="PRO_5047144948" evidence="2">
    <location>
        <begin position="23"/>
        <end position="88"/>
    </location>
</feature>
<comment type="caution">
    <text evidence="3">The sequence shown here is derived from an EMBL/GenBank/DDBJ whole genome shotgun (WGS) entry which is preliminary data.</text>
</comment>
<dbReference type="RefSeq" id="WP_379485936.1">
    <property type="nucleotide sequence ID" value="NZ_JBHLWK010000006.1"/>
</dbReference>
<feature type="signal peptide" evidence="2">
    <location>
        <begin position="1"/>
        <end position="22"/>
    </location>
</feature>
<reference evidence="3 4" key="1">
    <citation type="submission" date="2024-09" db="EMBL/GenBank/DDBJ databases">
        <authorList>
            <person name="Sun Q."/>
            <person name="Mori K."/>
        </authorList>
    </citation>
    <scope>NUCLEOTIDE SEQUENCE [LARGE SCALE GENOMIC DNA]</scope>
    <source>
        <strain evidence="3 4">CCM 7706</strain>
    </source>
</reference>
<dbReference type="EMBL" id="JBHLWK010000006">
    <property type="protein sequence ID" value="MFC0203066.1"/>
    <property type="molecule type" value="Genomic_DNA"/>
</dbReference>
<keyword evidence="2" id="KW-0732">Signal</keyword>
<dbReference type="Proteomes" id="UP001589798">
    <property type="component" value="Unassembled WGS sequence"/>
</dbReference>
<sequence length="88" mass="9444">MIRRVAFAAAVSLVLCSPAVQAQDAAKTAPAAPPKEKKICRSEQKTGSMMTKRTCHTAAEWSAIDQNNATSARRFMDRMSSTAVNGES</sequence>
<feature type="region of interest" description="Disordered" evidence="1">
    <location>
        <begin position="21"/>
        <end position="52"/>
    </location>
</feature>
<feature type="compositionally biased region" description="Basic and acidic residues" evidence="1">
    <location>
        <begin position="34"/>
        <end position="44"/>
    </location>
</feature>
<organism evidence="3 4">
    <name type="scientific">Novosphingobium soli</name>
    <dbReference type="NCBI Taxonomy" id="574956"/>
    <lineage>
        <taxon>Bacteria</taxon>
        <taxon>Pseudomonadati</taxon>
        <taxon>Pseudomonadota</taxon>
        <taxon>Alphaproteobacteria</taxon>
        <taxon>Sphingomonadales</taxon>
        <taxon>Sphingomonadaceae</taxon>
        <taxon>Novosphingobium</taxon>
    </lineage>
</organism>
<evidence type="ECO:0000256" key="1">
    <source>
        <dbReference type="SAM" id="MobiDB-lite"/>
    </source>
</evidence>
<feature type="compositionally biased region" description="Low complexity" evidence="1">
    <location>
        <begin position="21"/>
        <end position="30"/>
    </location>
</feature>
<keyword evidence="4" id="KW-1185">Reference proteome</keyword>